<organism evidence="19 20">
    <name type="scientific">Pycnoporus cinnabarinus</name>
    <name type="common">Cinnabar-red polypore</name>
    <name type="synonym">Trametes cinnabarina</name>
    <dbReference type="NCBI Taxonomy" id="5643"/>
    <lineage>
        <taxon>Eukaryota</taxon>
        <taxon>Fungi</taxon>
        <taxon>Dikarya</taxon>
        <taxon>Basidiomycota</taxon>
        <taxon>Agaricomycotina</taxon>
        <taxon>Agaricomycetes</taxon>
        <taxon>Polyporales</taxon>
        <taxon>Polyporaceae</taxon>
        <taxon>Trametes</taxon>
    </lineage>
</organism>
<protein>
    <recommendedName>
        <fullName evidence="5">Autophagy-related protein 27</fullName>
    </recommendedName>
</protein>
<keyword evidence="6 16" id="KW-0812">Transmembrane</keyword>
<evidence type="ECO:0000256" key="7">
    <source>
        <dbReference type="ARBA" id="ARBA00022729"/>
    </source>
</evidence>
<dbReference type="Gene3D" id="2.70.130.10">
    <property type="entry name" value="Mannose-6-phosphate receptor binding domain"/>
    <property type="match status" value="1"/>
</dbReference>
<dbReference type="SUPFAM" id="SSF50911">
    <property type="entry name" value="Mannose 6-phosphate receptor domain"/>
    <property type="match status" value="1"/>
</dbReference>
<dbReference type="PROSITE" id="PS51914">
    <property type="entry name" value="MRH"/>
    <property type="match status" value="1"/>
</dbReference>
<evidence type="ECO:0000256" key="8">
    <source>
        <dbReference type="ARBA" id="ARBA00022989"/>
    </source>
</evidence>
<feature type="transmembrane region" description="Helical" evidence="16">
    <location>
        <begin position="280"/>
        <end position="299"/>
    </location>
</feature>
<dbReference type="Proteomes" id="UP000029665">
    <property type="component" value="Unassembled WGS sequence"/>
</dbReference>
<evidence type="ECO:0000259" key="18">
    <source>
        <dbReference type="PROSITE" id="PS51914"/>
    </source>
</evidence>
<dbReference type="OrthoDB" id="29460at2759"/>
<proteinExistence type="inferred from homology"/>
<evidence type="ECO:0000256" key="11">
    <source>
        <dbReference type="ARBA" id="ARBA00023128"/>
    </source>
</evidence>
<name>A0A060SK31_PYCCI</name>
<keyword evidence="12 16" id="KW-0472">Membrane</keyword>
<keyword evidence="20" id="KW-1185">Reference proteome</keyword>
<dbReference type="EMBL" id="CCBP010000215">
    <property type="protein sequence ID" value="CDO74760.1"/>
    <property type="molecule type" value="Genomic_DNA"/>
</dbReference>
<sequence length="379" mass="42239">MLLSLALAFSLVLLCGSFAVVAAAADDGNTQYHKFRRLNDLTKQCRFVLAGQIFDLCPILEGNDGGWLLENEQRTWPTVTRNEYKISLRGPLDKDDDAPQHEQEITICAVSNRRPFHKDEDPRVLQVIPVAGVMNLPNITSYRPGVNITAQLAPPSKDDKHDVLHIRLHGGWYTYGAQKADIRFLCDHNVDEPSSPTIAWSWNGTHTFNWRSKHACSKRFSGTTTASPVPRPTSGTPADSSPEPVEDDAPPADSEPPTEDDPNDLRDTYPISDRASRAKLALLLSSFTAVVVLMYLAWFPPARVRQYVTRFLKAHPRLARFRVGERVLVRWAYEDLELGDDYAEGEEDVMVNFAPEADPEGIPLKPSPRLGGFSGYGTT</sequence>
<evidence type="ECO:0000256" key="15">
    <source>
        <dbReference type="SAM" id="MobiDB-lite"/>
    </source>
</evidence>
<evidence type="ECO:0000256" key="5">
    <source>
        <dbReference type="ARBA" id="ARBA00013776"/>
    </source>
</evidence>
<evidence type="ECO:0000313" key="19">
    <source>
        <dbReference type="EMBL" id="CDO74760.1"/>
    </source>
</evidence>
<dbReference type="GO" id="GO:0000139">
    <property type="term" value="C:Golgi membrane"/>
    <property type="evidence" value="ECO:0007669"/>
    <property type="project" value="UniProtKB-SubCell"/>
</dbReference>
<dbReference type="GO" id="GO:0031966">
    <property type="term" value="C:mitochondrial membrane"/>
    <property type="evidence" value="ECO:0007669"/>
    <property type="project" value="UniProtKB-SubCell"/>
</dbReference>
<evidence type="ECO:0000256" key="17">
    <source>
        <dbReference type="SAM" id="SignalP"/>
    </source>
</evidence>
<evidence type="ECO:0000256" key="10">
    <source>
        <dbReference type="ARBA" id="ARBA00023034"/>
    </source>
</evidence>
<feature type="compositionally biased region" description="Acidic residues" evidence="15">
    <location>
        <begin position="244"/>
        <end position="262"/>
    </location>
</feature>
<evidence type="ECO:0000256" key="6">
    <source>
        <dbReference type="ARBA" id="ARBA00022692"/>
    </source>
</evidence>
<gene>
    <name evidence="19" type="ORF">BN946_scf185001.g8</name>
</gene>
<dbReference type="InterPro" id="IPR044865">
    <property type="entry name" value="MRH_dom"/>
</dbReference>
<keyword evidence="14" id="KW-0968">Cytoplasmic vesicle</keyword>
<reference evidence="19" key="1">
    <citation type="submission" date="2014-01" db="EMBL/GenBank/DDBJ databases">
        <title>The genome of the white-rot fungus Pycnoporus cinnabarinus: a basidiomycete model with a versatile arsenal for lignocellulosic biomass breakdown.</title>
        <authorList>
            <person name="Levasseur A."/>
            <person name="Lomascolo A."/>
            <person name="Ruiz-Duenas F.J."/>
            <person name="Uzan E."/>
            <person name="Piumi F."/>
            <person name="Kues U."/>
            <person name="Ram A.F.J."/>
            <person name="Murat C."/>
            <person name="Haon M."/>
            <person name="Benoit I."/>
            <person name="Arfi Y."/>
            <person name="Chevret D."/>
            <person name="Drula E."/>
            <person name="Kwon M.J."/>
            <person name="Gouret P."/>
            <person name="Lesage-Meessen L."/>
            <person name="Lombard V."/>
            <person name="Mariette J."/>
            <person name="Noirot C."/>
            <person name="Park J."/>
            <person name="Patyshakuliyeva A."/>
            <person name="Wieneger R.A.B."/>
            <person name="Wosten H.A.B."/>
            <person name="Martin F."/>
            <person name="Coutinho P.M."/>
            <person name="de Vries R."/>
            <person name="Martinez A.T."/>
            <person name="Klopp C."/>
            <person name="Pontarotti P."/>
            <person name="Henrissat B."/>
            <person name="Record E."/>
        </authorList>
    </citation>
    <scope>NUCLEOTIDE SEQUENCE [LARGE SCALE GENOMIC DNA]</scope>
    <source>
        <strain evidence="19">BRFM137</strain>
    </source>
</reference>
<keyword evidence="8 16" id="KW-1133">Transmembrane helix</keyword>
<keyword evidence="10" id="KW-0333">Golgi apparatus</keyword>
<feature type="signal peptide" evidence="17">
    <location>
        <begin position="1"/>
        <end position="23"/>
    </location>
</feature>
<dbReference type="OMA" id="WAYEDLE"/>
<keyword evidence="7 17" id="KW-0732">Signal</keyword>
<feature type="compositionally biased region" description="Polar residues" evidence="15">
    <location>
        <begin position="221"/>
        <end position="238"/>
    </location>
</feature>
<dbReference type="Pfam" id="PF09451">
    <property type="entry name" value="ATG27"/>
    <property type="match status" value="1"/>
</dbReference>
<comment type="caution">
    <text evidence="19">The sequence shown here is derived from an EMBL/GenBank/DDBJ whole genome shotgun (WGS) entry which is preliminary data.</text>
</comment>
<dbReference type="InterPro" id="IPR018939">
    <property type="entry name" value="Autophagy-rel_prot_27"/>
</dbReference>
<dbReference type="AlphaFoldDB" id="A0A060SK31"/>
<accession>A0A060SK31</accession>
<dbReference type="HOGENOM" id="CLU_739748_0_0_1"/>
<evidence type="ECO:0000256" key="14">
    <source>
        <dbReference type="ARBA" id="ARBA00023329"/>
    </source>
</evidence>
<comment type="subcellular location">
    <subcellularLocation>
        <location evidence="2">Cytoplasmic vesicle membrane</location>
        <topology evidence="2">Single-pass type I membrane protein</topology>
    </subcellularLocation>
    <subcellularLocation>
        <location evidence="3">Golgi apparatus membrane</location>
        <topology evidence="3">Single-pass type I membrane protein</topology>
    </subcellularLocation>
    <subcellularLocation>
        <location evidence="1">Mitochondrion membrane</location>
        <topology evidence="1">Single-pass membrane protein</topology>
    </subcellularLocation>
</comment>
<feature type="region of interest" description="Disordered" evidence="15">
    <location>
        <begin position="358"/>
        <end position="379"/>
    </location>
</feature>
<evidence type="ECO:0000256" key="16">
    <source>
        <dbReference type="SAM" id="Phobius"/>
    </source>
</evidence>
<keyword evidence="11" id="KW-0496">Mitochondrion</keyword>
<dbReference type="GO" id="GO:0030659">
    <property type="term" value="C:cytoplasmic vesicle membrane"/>
    <property type="evidence" value="ECO:0007669"/>
    <property type="project" value="UniProtKB-SubCell"/>
</dbReference>
<dbReference type="InterPro" id="IPR009011">
    <property type="entry name" value="Man6P_isomerase_rcpt-bd_dom_sf"/>
</dbReference>
<evidence type="ECO:0000256" key="4">
    <source>
        <dbReference type="ARBA" id="ARBA00005363"/>
    </source>
</evidence>
<evidence type="ECO:0000256" key="9">
    <source>
        <dbReference type="ARBA" id="ARBA00023006"/>
    </source>
</evidence>
<evidence type="ECO:0000256" key="2">
    <source>
        <dbReference type="ARBA" id="ARBA00004358"/>
    </source>
</evidence>
<feature type="region of interest" description="Disordered" evidence="15">
    <location>
        <begin position="221"/>
        <end position="269"/>
    </location>
</feature>
<dbReference type="GO" id="GO:0006914">
    <property type="term" value="P:autophagy"/>
    <property type="evidence" value="ECO:0007669"/>
    <property type="project" value="UniProtKB-KW"/>
</dbReference>
<evidence type="ECO:0000256" key="3">
    <source>
        <dbReference type="ARBA" id="ARBA00004614"/>
    </source>
</evidence>
<feature type="chain" id="PRO_5001592289" description="Autophagy-related protein 27" evidence="17">
    <location>
        <begin position="24"/>
        <end position="379"/>
    </location>
</feature>
<feature type="domain" description="MRH" evidence="18">
    <location>
        <begin position="55"/>
        <end position="218"/>
    </location>
</feature>
<evidence type="ECO:0000313" key="20">
    <source>
        <dbReference type="Proteomes" id="UP000029665"/>
    </source>
</evidence>
<evidence type="ECO:0000256" key="13">
    <source>
        <dbReference type="ARBA" id="ARBA00023157"/>
    </source>
</evidence>
<keyword evidence="9" id="KW-0072">Autophagy</keyword>
<comment type="similarity">
    <text evidence="4">Belongs to the ATG27 family.</text>
</comment>
<evidence type="ECO:0000256" key="1">
    <source>
        <dbReference type="ARBA" id="ARBA00004304"/>
    </source>
</evidence>
<evidence type="ECO:0000256" key="12">
    <source>
        <dbReference type="ARBA" id="ARBA00023136"/>
    </source>
</evidence>
<keyword evidence="13" id="KW-1015">Disulfide bond</keyword>